<name>A0ABZ0J182_9BURK</name>
<comment type="similarity">
    <text evidence="2">Belongs to the polysaccharide synthase family.</text>
</comment>
<keyword evidence="4 7" id="KW-0812">Transmembrane</keyword>
<comment type="subcellular location">
    <subcellularLocation>
        <location evidence="1">Cell membrane</location>
        <topology evidence="1">Multi-pass membrane protein</topology>
    </subcellularLocation>
</comment>
<evidence type="ECO:0000256" key="4">
    <source>
        <dbReference type="ARBA" id="ARBA00022692"/>
    </source>
</evidence>
<gene>
    <name evidence="8" type="ORF">P4826_16270</name>
</gene>
<dbReference type="EMBL" id="CP136921">
    <property type="protein sequence ID" value="WOO31936.1"/>
    <property type="molecule type" value="Genomic_DNA"/>
</dbReference>
<protein>
    <submittedName>
        <fullName evidence="8">Lipopolysaccharide biosynthesis protein</fullName>
    </submittedName>
</protein>
<evidence type="ECO:0000256" key="3">
    <source>
        <dbReference type="ARBA" id="ARBA00022475"/>
    </source>
</evidence>
<feature type="transmembrane region" description="Helical" evidence="7">
    <location>
        <begin position="82"/>
        <end position="105"/>
    </location>
</feature>
<evidence type="ECO:0000256" key="2">
    <source>
        <dbReference type="ARBA" id="ARBA00007430"/>
    </source>
</evidence>
<feature type="transmembrane region" description="Helical" evidence="7">
    <location>
        <begin position="315"/>
        <end position="337"/>
    </location>
</feature>
<feature type="transmembrane region" description="Helical" evidence="7">
    <location>
        <begin position="12"/>
        <end position="36"/>
    </location>
</feature>
<keyword evidence="3" id="KW-1003">Cell membrane</keyword>
<dbReference type="PANTHER" id="PTHR30250:SF10">
    <property type="entry name" value="LIPOPOLYSACCHARIDE BIOSYNTHESIS PROTEIN WZXC"/>
    <property type="match status" value="1"/>
</dbReference>
<dbReference type="CDD" id="cd13127">
    <property type="entry name" value="MATE_tuaB_like"/>
    <property type="match status" value="1"/>
</dbReference>
<feature type="transmembrane region" description="Helical" evidence="7">
    <location>
        <begin position="383"/>
        <end position="402"/>
    </location>
</feature>
<evidence type="ECO:0000313" key="9">
    <source>
        <dbReference type="Proteomes" id="UP001303211"/>
    </source>
</evidence>
<keyword evidence="9" id="KW-1185">Reference proteome</keyword>
<proteinExistence type="inferred from homology"/>
<evidence type="ECO:0000256" key="6">
    <source>
        <dbReference type="ARBA" id="ARBA00023136"/>
    </source>
</evidence>
<feature type="transmembrane region" description="Helical" evidence="7">
    <location>
        <begin position="48"/>
        <end position="70"/>
    </location>
</feature>
<dbReference type="Proteomes" id="UP001303211">
    <property type="component" value="Chromosome"/>
</dbReference>
<evidence type="ECO:0000313" key="8">
    <source>
        <dbReference type="EMBL" id="WOO31936.1"/>
    </source>
</evidence>
<reference evidence="8 9" key="1">
    <citation type="submission" date="2023-03" db="EMBL/GenBank/DDBJ databases">
        <title>Diaphorobacter basophil sp. nov., isolated from a sewage-treatment plant.</title>
        <authorList>
            <person name="Yang K."/>
        </authorList>
    </citation>
    <scope>NUCLEOTIDE SEQUENCE [LARGE SCALE GENOMIC DNA]</scope>
    <source>
        <strain evidence="8 9">Y-1</strain>
    </source>
</reference>
<dbReference type="PANTHER" id="PTHR30250">
    <property type="entry name" value="PST FAMILY PREDICTED COLANIC ACID TRANSPORTER"/>
    <property type="match status" value="1"/>
</dbReference>
<dbReference type="RefSeq" id="WP_317701405.1">
    <property type="nucleotide sequence ID" value="NZ_CP136921.1"/>
</dbReference>
<keyword evidence="5 7" id="KW-1133">Transmembrane helix</keyword>
<evidence type="ECO:0000256" key="7">
    <source>
        <dbReference type="SAM" id="Phobius"/>
    </source>
</evidence>
<feature type="transmembrane region" description="Helical" evidence="7">
    <location>
        <begin position="357"/>
        <end position="377"/>
    </location>
</feature>
<sequence length="503" mass="54994">MKNDSIKKTALLGLIYLGAGKWLGKLFSFATTLVLARLLSPEDYGTMALVMVFIGFLGFFNEIGLGSAILQRPVISAAQLDGCFYLSLMIGSALCGVTFFLAPFVAHYYENLLLTPIIRFVALTFIFGSLATVSGALINRAMNFKMLAGIEFVAVLLQSIVTLVLAWLGFGVWALAWGFFASQVLKSVLTYHFGKWHPSRVGGLRAAVDLIKFGATVTYSRITWYFYNNAKTLIIGKTLNSQLLGIYSMADTLASLPNAHITSLIISVASPLFARLQHDLDRLNRALLRLTSGLALINYPVMVGMVITAPEFVPLILGSNWVEVVLPLQILCLVGLVKSIDPLITQALISTGRANIAARYTSLCALTIPGSVFVASIQWGLQGAAVGTAVAYSLSSLYLFFVARRHLHLSMRKYVGAIRMAVEGCVWMLVIVLGINELLIRSGINQTLVLLVAKTVFGAISYAVFLIYVRKDGLRDCYEVLCEVGISKSKLNRWPFSRISTRS</sequence>
<dbReference type="Pfam" id="PF13440">
    <property type="entry name" value="Polysacc_synt_3"/>
    <property type="match status" value="1"/>
</dbReference>
<evidence type="ECO:0000256" key="1">
    <source>
        <dbReference type="ARBA" id="ARBA00004651"/>
    </source>
</evidence>
<dbReference type="InterPro" id="IPR050833">
    <property type="entry name" value="Poly_Biosynth_Transport"/>
</dbReference>
<feature type="transmembrane region" description="Helical" evidence="7">
    <location>
        <begin position="150"/>
        <end position="180"/>
    </location>
</feature>
<feature type="transmembrane region" description="Helical" evidence="7">
    <location>
        <begin position="414"/>
        <end position="435"/>
    </location>
</feature>
<keyword evidence="6 7" id="KW-0472">Membrane</keyword>
<feature type="transmembrane region" description="Helical" evidence="7">
    <location>
        <begin position="286"/>
        <end position="309"/>
    </location>
</feature>
<accession>A0ABZ0J182</accession>
<evidence type="ECO:0000256" key="5">
    <source>
        <dbReference type="ARBA" id="ARBA00022989"/>
    </source>
</evidence>
<feature type="transmembrane region" description="Helical" evidence="7">
    <location>
        <begin position="447"/>
        <end position="469"/>
    </location>
</feature>
<organism evidence="8 9">
    <name type="scientific">Diaphorobacter limosus</name>
    <dbReference type="NCBI Taxonomy" id="3036128"/>
    <lineage>
        <taxon>Bacteria</taxon>
        <taxon>Pseudomonadati</taxon>
        <taxon>Pseudomonadota</taxon>
        <taxon>Betaproteobacteria</taxon>
        <taxon>Burkholderiales</taxon>
        <taxon>Comamonadaceae</taxon>
        <taxon>Diaphorobacter</taxon>
    </lineage>
</organism>
<feature type="transmembrane region" description="Helical" evidence="7">
    <location>
        <begin position="253"/>
        <end position="274"/>
    </location>
</feature>
<feature type="transmembrane region" description="Helical" evidence="7">
    <location>
        <begin position="117"/>
        <end position="138"/>
    </location>
</feature>